<keyword evidence="4" id="KW-1185">Reference proteome</keyword>
<comment type="caution">
    <text evidence="3">The sequence shown here is derived from an EMBL/GenBank/DDBJ whole genome shotgun (WGS) entry which is preliminary data.</text>
</comment>
<sequence length="350" mass="40485">MNDQERQTYDRLIRKAQEAFLLAIELYNRPTIQYHVEGCSFFLCNAWELMLKAHIIERYGIGEIYYPGNTRTLSLEDCLKKVFTNSKDPLRRNMDKLIDVRNTSAHFVVPEYESFYGPILQASVENFDRQARRLLGIEVSDLIPENYLVLSVRKSAVDEDECRARYDPIVLEKMLEKREGILTTADELDNRKFSCTYVTELRSTKKGDADHTFRIAESGDVPVAIIKTPVEVKNKYPYRPSGVVKAICERLAKSNVVLMQDGSDTRARTKNRRPFNLYMFGLFTSFYGMKTDSRYSYDNSLEGEASSFIYSQQAVDLIWDKIRENPEGIIDRLKKEVAKRPKPTPGAKEF</sequence>
<evidence type="ECO:0000313" key="3">
    <source>
        <dbReference type="EMBL" id="KAB1650624.1"/>
    </source>
</evidence>
<dbReference type="InterPro" id="IPR049530">
    <property type="entry name" value="EC042_2821"/>
</dbReference>
<protein>
    <submittedName>
        <fullName evidence="3">DUF3644 domain-containing protein</fullName>
    </submittedName>
</protein>
<dbReference type="Pfam" id="PF18740">
    <property type="entry name" value="EC042_2821"/>
    <property type="match status" value="1"/>
</dbReference>
<gene>
    <name evidence="3" type="ORF">F8D48_04835</name>
</gene>
<name>A0A7C8FW25_9ACTN</name>
<dbReference type="AlphaFoldDB" id="A0A7C8FW25"/>
<reference evidence="3 4" key="1">
    <citation type="submission" date="2019-09" db="EMBL/GenBank/DDBJ databases">
        <title>Whole genome shotgun sequencing (WGS) of Ellagibacter isourolithinifaciens DSM 104140(T) and Adlercreutzia muris DSM 29508(T).</title>
        <authorList>
            <person name="Stoll D.A."/>
            <person name="Danylec N."/>
            <person name="Huch M."/>
        </authorList>
    </citation>
    <scope>NUCLEOTIDE SEQUENCE [LARGE SCALE GENOMIC DNA]</scope>
    <source>
        <strain evidence="3 4">DSM 29508</strain>
    </source>
</reference>
<evidence type="ECO:0000259" key="2">
    <source>
        <dbReference type="Pfam" id="PF18740"/>
    </source>
</evidence>
<dbReference type="EMBL" id="WAJS01000012">
    <property type="protein sequence ID" value="KAB1650624.1"/>
    <property type="molecule type" value="Genomic_DNA"/>
</dbReference>
<dbReference type="InterPro" id="IPR022104">
    <property type="entry name" value="DUF3644"/>
</dbReference>
<accession>A0A7C8FW25</accession>
<dbReference type="RefSeq" id="WP_151430162.1">
    <property type="nucleotide sequence ID" value="NZ_CAKODJ010000001.1"/>
</dbReference>
<dbReference type="Proteomes" id="UP000479639">
    <property type="component" value="Unassembled WGS sequence"/>
</dbReference>
<evidence type="ECO:0000313" key="4">
    <source>
        <dbReference type="Proteomes" id="UP000479639"/>
    </source>
</evidence>
<feature type="domain" description="DUF3644" evidence="1">
    <location>
        <begin position="11"/>
        <end position="179"/>
    </location>
</feature>
<organism evidence="3 4">
    <name type="scientific">Adlercreutzia muris</name>
    <dbReference type="NCBI Taxonomy" id="1796610"/>
    <lineage>
        <taxon>Bacteria</taxon>
        <taxon>Bacillati</taxon>
        <taxon>Actinomycetota</taxon>
        <taxon>Coriobacteriia</taxon>
        <taxon>Eggerthellales</taxon>
        <taxon>Eggerthellaceae</taxon>
        <taxon>Adlercreutzia</taxon>
    </lineage>
</organism>
<evidence type="ECO:0000259" key="1">
    <source>
        <dbReference type="Pfam" id="PF12358"/>
    </source>
</evidence>
<feature type="domain" description="EC042-2821-like Restriction Endonuclease-like" evidence="2">
    <location>
        <begin position="232"/>
        <end position="334"/>
    </location>
</feature>
<dbReference type="Pfam" id="PF12358">
    <property type="entry name" value="DUF3644"/>
    <property type="match status" value="1"/>
</dbReference>
<proteinExistence type="predicted"/>